<dbReference type="InterPro" id="IPR054300">
    <property type="entry name" value="OB_DPOA2"/>
</dbReference>
<evidence type="ECO:0000256" key="3">
    <source>
        <dbReference type="ARBA" id="ARBA00018596"/>
    </source>
</evidence>
<dbReference type="GO" id="GO:0003887">
    <property type="term" value="F:DNA-directed DNA polymerase activity"/>
    <property type="evidence" value="ECO:0007669"/>
    <property type="project" value="UniProtKB-KW"/>
</dbReference>
<evidence type="ECO:0000313" key="11">
    <source>
        <dbReference type="Proteomes" id="UP000807716"/>
    </source>
</evidence>
<proteinExistence type="inferred from homology"/>
<evidence type="ECO:0000259" key="9">
    <source>
        <dbReference type="Pfam" id="PF22062"/>
    </source>
</evidence>
<keyword evidence="5 6" id="KW-0539">Nucleus</keyword>
<comment type="subcellular location">
    <subcellularLocation>
        <location evidence="1 6">Nucleus</location>
    </subcellularLocation>
</comment>
<dbReference type="Proteomes" id="UP000807716">
    <property type="component" value="Unassembled WGS sequence"/>
</dbReference>
<evidence type="ECO:0000256" key="6">
    <source>
        <dbReference type="PIRNR" id="PIRNR018300"/>
    </source>
</evidence>
<reference evidence="10" key="1">
    <citation type="journal article" date="2020" name="Fungal Divers.">
        <title>Resolving the Mortierellaceae phylogeny through synthesis of multi-gene phylogenetics and phylogenomics.</title>
        <authorList>
            <person name="Vandepol N."/>
            <person name="Liber J."/>
            <person name="Desiro A."/>
            <person name="Na H."/>
            <person name="Kennedy M."/>
            <person name="Barry K."/>
            <person name="Grigoriev I.V."/>
            <person name="Miller A.N."/>
            <person name="O'Donnell K."/>
            <person name="Stajich J.E."/>
            <person name="Bonito G."/>
        </authorList>
    </citation>
    <scope>NUCLEOTIDE SEQUENCE</scope>
    <source>
        <strain evidence="10">BC1065</strain>
    </source>
</reference>
<feature type="compositionally biased region" description="Basic and acidic residues" evidence="7">
    <location>
        <begin position="172"/>
        <end position="181"/>
    </location>
</feature>
<accession>A0A9P6Q0T2</accession>
<comment type="similarity">
    <text evidence="2 6">Belongs to the DNA polymerase alpha subunit B family.</text>
</comment>
<feature type="domain" description="DNA polymerase alpha subunit B OB" evidence="9">
    <location>
        <begin position="228"/>
        <end position="332"/>
    </location>
</feature>
<dbReference type="Gene3D" id="3.60.21.60">
    <property type="match status" value="2"/>
</dbReference>
<evidence type="ECO:0000256" key="7">
    <source>
        <dbReference type="SAM" id="MobiDB-lite"/>
    </source>
</evidence>
<feature type="region of interest" description="Disordered" evidence="7">
    <location>
        <begin position="76"/>
        <end position="95"/>
    </location>
</feature>
<dbReference type="GO" id="GO:0006270">
    <property type="term" value="P:DNA replication initiation"/>
    <property type="evidence" value="ECO:0007669"/>
    <property type="project" value="TreeGrafter"/>
</dbReference>
<dbReference type="InterPro" id="IPR016722">
    <property type="entry name" value="DNA_pol_alpha_bsu"/>
</dbReference>
<keyword evidence="10" id="KW-0808">Transferase</keyword>
<keyword evidence="11" id="KW-1185">Reference proteome</keyword>
<keyword evidence="10" id="KW-0548">Nucleotidyltransferase</keyword>
<protein>
    <recommendedName>
        <fullName evidence="3 6">DNA polymerase alpha subunit B</fullName>
    </recommendedName>
</protein>
<evidence type="ECO:0000313" key="10">
    <source>
        <dbReference type="EMBL" id="KAG0256175.1"/>
    </source>
</evidence>
<dbReference type="GO" id="GO:0003677">
    <property type="term" value="F:DNA binding"/>
    <property type="evidence" value="ECO:0007669"/>
    <property type="project" value="InterPro"/>
</dbReference>
<comment type="function">
    <text evidence="6">Accessory subunit of the DNA polymerase alpha complex (also known as the alpha DNA polymerase-primase complex) which plays an essential role in the initiation of DNA synthesis.</text>
</comment>
<feature type="domain" description="DNA polymerase alpha/delta/epsilon subunit B" evidence="8">
    <location>
        <begin position="361"/>
        <end position="573"/>
    </location>
</feature>
<dbReference type="GO" id="GO:0005658">
    <property type="term" value="C:alpha DNA polymerase:primase complex"/>
    <property type="evidence" value="ECO:0007669"/>
    <property type="project" value="TreeGrafter"/>
</dbReference>
<dbReference type="PANTHER" id="PTHR23061">
    <property type="entry name" value="DNA POLYMERASE 2 ALPHA 70 KDA SUBUNIT"/>
    <property type="match status" value="1"/>
</dbReference>
<evidence type="ECO:0000256" key="5">
    <source>
        <dbReference type="ARBA" id="ARBA00023242"/>
    </source>
</evidence>
<keyword evidence="10" id="KW-0239">DNA-directed DNA polymerase</keyword>
<dbReference type="OrthoDB" id="336885at2759"/>
<dbReference type="PIRSF" id="PIRSF018300">
    <property type="entry name" value="DNA_pol_alph_2"/>
    <property type="match status" value="1"/>
</dbReference>
<gene>
    <name evidence="10" type="primary">POL12</name>
    <name evidence="10" type="ORF">DFQ27_005871</name>
</gene>
<dbReference type="EMBL" id="JAAAJB010000422">
    <property type="protein sequence ID" value="KAG0256175.1"/>
    <property type="molecule type" value="Genomic_DNA"/>
</dbReference>
<evidence type="ECO:0000256" key="4">
    <source>
        <dbReference type="ARBA" id="ARBA00022705"/>
    </source>
</evidence>
<dbReference type="Pfam" id="PF04042">
    <property type="entry name" value="DNA_pol_E_B"/>
    <property type="match status" value="1"/>
</dbReference>
<evidence type="ECO:0000256" key="1">
    <source>
        <dbReference type="ARBA" id="ARBA00004123"/>
    </source>
</evidence>
<keyword evidence="4 6" id="KW-0235">DNA replication</keyword>
<evidence type="ECO:0000259" key="8">
    <source>
        <dbReference type="Pfam" id="PF04042"/>
    </source>
</evidence>
<feature type="compositionally biased region" description="Low complexity" evidence="7">
    <location>
        <begin position="155"/>
        <end position="169"/>
    </location>
</feature>
<dbReference type="InterPro" id="IPR007185">
    <property type="entry name" value="DNA_pol_a/d/e_bsu"/>
</dbReference>
<dbReference type="PANTHER" id="PTHR23061:SF12">
    <property type="entry name" value="DNA POLYMERASE ALPHA SUBUNIT B"/>
    <property type="match status" value="1"/>
</dbReference>
<dbReference type="AlphaFoldDB" id="A0A9P6Q0T2"/>
<sequence length="640" mass="70934">MDPEAALRRAFGQTLANNSQALRACVGMLQSYKITADDLFNKWEAFLFRSSLEGETSMSGPLLEAFKSHVREQQVHKAMQTMQSTSTSSMATPRRAAIKSRGLGLLQQTSANAPRPNYEIIEDPAFLDKTSSSNNPRTPEKRSAPATQRSRFSAPLFPSGSLSGQSPSSKAFAERVSKSEPDESLNGHLSLRTEAPFRMQPGYRCEISMVAQAKPYRYMFEKLPEKAEVLDDKIDNMAAAYLKKHPEVAFSNPAYPSQSRITAIGRICSDANEGRLNERSIILETNRTIGGGARVRLDLSEVPGYSFFAGQIVVLEGINANGATFAVTKVLDIPVMTLAGAKPEELEDYQYSRMGGQPMKIVVASGPFTFSDNLLFEPFEALMERVDKERPDILILMGPFISADHPVIAAGEVDLLPEGYFAQFISSKLKQHQEKYPDEMQILLVPSTKDVVSDYVVIPQPGFENGRRLGLPKGTYCLPNPCQFTINEMVFAVSSTDVLVSLSGEEISRQPAVTDRLSRMCHHILEQRSMYPVFPSPLSSEIAVDLQQSEKALTLRVTPDVVLLPSRLRHFAKNVDNVIMCNPGHLTKTQAGGTFGILTIHPISSHTLAEASMLVDEDDERTQSIYHRVYDRCRLDIMRV</sequence>
<name>A0A9P6Q0T2_9FUNG</name>
<dbReference type="Pfam" id="PF22062">
    <property type="entry name" value="OB_DPOA2"/>
    <property type="match status" value="1"/>
</dbReference>
<feature type="region of interest" description="Disordered" evidence="7">
    <location>
        <begin position="127"/>
        <end position="192"/>
    </location>
</feature>
<organism evidence="10 11">
    <name type="scientific">Actinomortierella ambigua</name>
    <dbReference type="NCBI Taxonomy" id="1343610"/>
    <lineage>
        <taxon>Eukaryota</taxon>
        <taxon>Fungi</taxon>
        <taxon>Fungi incertae sedis</taxon>
        <taxon>Mucoromycota</taxon>
        <taxon>Mortierellomycotina</taxon>
        <taxon>Mortierellomycetes</taxon>
        <taxon>Mortierellales</taxon>
        <taxon>Mortierellaceae</taxon>
        <taxon>Actinomortierella</taxon>
    </lineage>
</organism>
<evidence type="ECO:0000256" key="2">
    <source>
        <dbReference type="ARBA" id="ARBA00007299"/>
    </source>
</evidence>
<comment type="caution">
    <text evidence="10">The sequence shown here is derived from an EMBL/GenBank/DDBJ whole genome shotgun (WGS) entry which is preliminary data.</text>
</comment>
<feature type="compositionally biased region" description="Low complexity" evidence="7">
    <location>
        <begin position="78"/>
        <end position="92"/>
    </location>
</feature>